<dbReference type="SUPFAM" id="SSF64182">
    <property type="entry name" value="DHH phosphoesterases"/>
    <property type="match status" value="1"/>
</dbReference>
<name>A0A9J7AWU2_9PROT</name>
<accession>A0A9J7AWU2</accession>
<dbReference type="InterPro" id="IPR038763">
    <property type="entry name" value="DHH_sf"/>
</dbReference>
<dbReference type="PANTHER" id="PTHR30255:SF2">
    <property type="entry name" value="SINGLE-STRANDED-DNA-SPECIFIC EXONUCLEASE RECJ"/>
    <property type="match status" value="1"/>
</dbReference>
<evidence type="ECO:0000256" key="2">
    <source>
        <dbReference type="ARBA" id="ARBA00019841"/>
    </source>
</evidence>
<evidence type="ECO:0000256" key="3">
    <source>
        <dbReference type="ARBA" id="ARBA00022722"/>
    </source>
</evidence>
<evidence type="ECO:0000313" key="10">
    <source>
        <dbReference type="EMBL" id="UUX52283.1"/>
    </source>
</evidence>
<dbReference type="InterPro" id="IPR051673">
    <property type="entry name" value="SSDNA_exonuclease_RecJ"/>
</dbReference>
<feature type="domain" description="RecJ OB" evidence="9">
    <location>
        <begin position="480"/>
        <end position="589"/>
    </location>
</feature>
<keyword evidence="4" id="KW-0378">Hydrolase</keyword>
<evidence type="ECO:0000256" key="4">
    <source>
        <dbReference type="ARBA" id="ARBA00022801"/>
    </source>
</evidence>
<dbReference type="NCBIfam" id="TIGR00644">
    <property type="entry name" value="recJ"/>
    <property type="match status" value="1"/>
</dbReference>
<dbReference type="Gene3D" id="3.90.1640.30">
    <property type="match status" value="1"/>
</dbReference>
<gene>
    <name evidence="10" type="primary">recJ</name>
    <name evidence="10" type="ORF">NUH88_20965</name>
</gene>
<dbReference type="InterPro" id="IPR003156">
    <property type="entry name" value="DHHA1_dom"/>
</dbReference>
<dbReference type="Proteomes" id="UP001060336">
    <property type="component" value="Chromosome"/>
</dbReference>
<dbReference type="InterPro" id="IPR001667">
    <property type="entry name" value="DDH_dom"/>
</dbReference>
<keyword evidence="6" id="KW-0175">Coiled coil</keyword>
<evidence type="ECO:0000259" key="7">
    <source>
        <dbReference type="Pfam" id="PF01368"/>
    </source>
</evidence>
<dbReference type="PANTHER" id="PTHR30255">
    <property type="entry name" value="SINGLE-STRANDED-DNA-SPECIFIC EXONUCLEASE RECJ"/>
    <property type="match status" value="1"/>
</dbReference>
<dbReference type="KEGG" id="naci:NUH88_20965"/>
<reference evidence="10" key="1">
    <citation type="submission" date="2022-08" db="EMBL/GenBank/DDBJ databases">
        <title>Nisaea acidiphila sp. nov., isolated from a marine algal debris and emended description of the genus Nisaea Urios et al. 2008.</title>
        <authorList>
            <person name="Kwon K."/>
        </authorList>
    </citation>
    <scope>NUCLEOTIDE SEQUENCE</scope>
    <source>
        <strain evidence="10">MEBiC11861</strain>
    </source>
</reference>
<dbReference type="Pfam" id="PF02272">
    <property type="entry name" value="DHHA1"/>
    <property type="match status" value="1"/>
</dbReference>
<dbReference type="GO" id="GO:0006281">
    <property type="term" value="P:DNA repair"/>
    <property type="evidence" value="ECO:0007669"/>
    <property type="project" value="InterPro"/>
</dbReference>
<organism evidence="10 11">
    <name type="scientific">Nisaea acidiphila</name>
    <dbReference type="NCBI Taxonomy" id="1862145"/>
    <lineage>
        <taxon>Bacteria</taxon>
        <taxon>Pseudomonadati</taxon>
        <taxon>Pseudomonadota</taxon>
        <taxon>Alphaproteobacteria</taxon>
        <taxon>Rhodospirillales</taxon>
        <taxon>Thalassobaculaceae</taxon>
        <taxon>Nisaea</taxon>
    </lineage>
</organism>
<keyword evidence="5 10" id="KW-0269">Exonuclease</keyword>
<sequence length="594" mass="62784">MTAVKSFLGVERSFTGKRWVPRHGTNPETERIGLAIAQRFGFPELVGRLIAARQIGLDEVESYLDPTLKSLMPDPGMLQDMTACIARLERAIRDGERIAVFSDYDVDGATSAAILIRYLRWIGVDPLLYVPDRVSEGYGPNTPALLKLKEQGAKLIVTLDCGVTAYEPLSAAAAAGLDVVVVDHHMAEPELPKAVAVVNPNRIDEDGTLGHLAACGVTFLVTVALNRALRENGYFSGKREPNLLHLLDLVALGTVCDVVPLKGLNRAFVIQGLKVMAQRGNKGIVALSDVAGVDARPEPYHLGYVLGPRVNAGGRIGQSDLGARLLLTDSEAEASSLAAELERFNAERREVEANVLAEAEALAADQPEELPAVVVAGEGWHPGVIGIVAGRLKERFNRPACVIALENGIGKGSGRSVPGVSLGPAVIAAHQAGLLLAGGGHAMAAGFTIEADKLDAFRGFLGERIHSELEGEPLVPTLSVDAPLAAGGASRELADTIQKVGPFGAGNSEPRFVLSDVRVVDVREVGTGHVRCFFAGADGKKVKGIAFRALEGDLGPALMKSSGRPIHVAGHLRPDDWNGRSDVQILIDDAAEVG</sequence>
<dbReference type="Pfam" id="PF01368">
    <property type="entry name" value="DHH"/>
    <property type="match status" value="1"/>
</dbReference>
<proteinExistence type="inferred from homology"/>
<dbReference type="AlphaFoldDB" id="A0A9J7AWU2"/>
<dbReference type="InterPro" id="IPR041122">
    <property type="entry name" value="RecJ_OB"/>
</dbReference>
<comment type="similarity">
    <text evidence="1">Belongs to the RecJ family.</text>
</comment>
<dbReference type="GO" id="GO:0008409">
    <property type="term" value="F:5'-3' exonuclease activity"/>
    <property type="evidence" value="ECO:0007669"/>
    <property type="project" value="InterPro"/>
</dbReference>
<evidence type="ECO:0000259" key="9">
    <source>
        <dbReference type="Pfam" id="PF17768"/>
    </source>
</evidence>
<feature type="domain" description="DHHA1" evidence="8">
    <location>
        <begin position="373"/>
        <end position="465"/>
    </location>
</feature>
<dbReference type="EMBL" id="CP102480">
    <property type="protein sequence ID" value="UUX52283.1"/>
    <property type="molecule type" value="Genomic_DNA"/>
</dbReference>
<dbReference type="Pfam" id="PF17768">
    <property type="entry name" value="RecJ_OB"/>
    <property type="match status" value="1"/>
</dbReference>
<dbReference type="Gene3D" id="3.10.310.30">
    <property type="match status" value="1"/>
</dbReference>
<evidence type="ECO:0000256" key="5">
    <source>
        <dbReference type="ARBA" id="ARBA00022839"/>
    </source>
</evidence>
<keyword evidence="3" id="KW-0540">Nuclease</keyword>
<evidence type="ECO:0000313" key="11">
    <source>
        <dbReference type="Proteomes" id="UP001060336"/>
    </source>
</evidence>
<evidence type="ECO:0000259" key="8">
    <source>
        <dbReference type="Pfam" id="PF02272"/>
    </source>
</evidence>
<feature type="domain" description="DDH" evidence="7">
    <location>
        <begin position="97"/>
        <end position="254"/>
    </location>
</feature>
<dbReference type="GO" id="GO:0006310">
    <property type="term" value="P:DNA recombination"/>
    <property type="evidence" value="ECO:0007669"/>
    <property type="project" value="InterPro"/>
</dbReference>
<keyword evidence="11" id="KW-1185">Reference proteome</keyword>
<dbReference type="InterPro" id="IPR004610">
    <property type="entry name" value="RecJ"/>
</dbReference>
<evidence type="ECO:0000256" key="6">
    <source>
        <dbReference type="SAM" id="Coils"/>
    </source>
</evidence>
<protein>
    <recommendedName>
        <fullName evidence="2">Single-stranded-DNA-specific exonuclease RecJ</fullName>
    </recommendedName>
</protein>
<feature type="coiled-coil region" evidence="6">
    <location>
        <begin position="327"/>
        <end position="354"/>
    </location>
</feature>
<evidence type="ECO:0000256" key="1">
    <source>
        <dbReference type="ARBA" id="ARBA00005915"/>
    </source>
</evidence>
<dbReference type="GO" id="GO:0003676">
    <property type="term" value="F:nucleic acid binding"/>
    <property type="evidence" value="ECO:0007669"/>
    <property type="project" value="InterPro"/>
</dbReference>